<evidence type="ECO:0000256" key="5">
    <source>
        <dbReference type="ARBA" id="ARBA00023049"/>
    </source>
</evidence>
<feature type="signal peptide" evidence="10">
    <location>
        <begin position="1"/>
        <end position="26"/>
    </location>
</feature>
<evidence type="ECO:0000256" key="7">
    <source>
        <dbReference type="ARBA" id="ARBA00023180"/>
    </source>
</evidence>
<feature type="compositionally biased region" description="Low complexity" evidence="9">
    <location>
        <begin position="1728"/>
        <end position="1753"/>
    </location>
</feature>
<feature type="region of interest" description="Disordered" evidence="9">
    <location>
        <begin position="581"/>
        <end position="630"/>
    </location>
</feature>
<feature type="compositionally biased region" description="Polar residues" evidence="9">
    <location>
        <begin position="830"/>
        <end position="847"/>
    </location>
</feature>
<dbReference type="Gene3D" id="3.40.390.10">
    <property type="entry name" value="Collagenase (Catalytic Domain)"/>
    <property type="match status" value="1"/>
</dbReference>
<feature type="compositionally biased region" description="Low complexity" evidence="9">
    <location>
        <begin position="302"/>
        <end position="317"/>
    </location>
</feature>
<dbReference type="PROSITE" id="PS50215">
    <property type="entry name" value="ADAM_MEPRO"/>
    <property type="match status" value="1"/>
</dbReference>
<evidence type="ECO:0000256" key="9">
    <source>
        <dbReference type="SAM" id="MobiDB-lite"/>
    </source>
</evidence>
<keyword evidence="4 8" id="KW-0862">Zinc</keyword>
<feature type="compositionally biased region" description="Basic and acidic residues" evidence="9">
    <location>
        <begin position="854"/>
        <end position="867"/>
    </location>
</feature>
<keyword evidence="5" id="KW-0482">Metalloprotease</keyword>
<evidence type="ECO:0000313" key="12">
    <source>
        <dbReference type="EMBL" id="MDE52082.1"/>
    </source>
</evidence>
<dbReference type="GO" id="GO:0046872">
    <property type="term" value="F:metal ion binding"/>
    <property type="evidence" value="ECO:0007669"/>
    <property type="project" value="UniProtKB-KW"/>
</dbReference>
<dbReference type="InterPro" id="IPR034030">
    <property type="entry name" value="ZnMc_salivary_gland_MPs"/>
</dbReference>
<evidence type="ECO:0000256" key="8">
    <source>
        <dbReference type="PROSITE-ProRule" id="PRU00276"/>
    </source>
</evidence>
<evidence type="ECO:0000256" key="10">
    <source>
        <dbReference type="SAM" id="SignalP"/>
    </source>
</evidence>
<dbReference type="Pfam" id="PF17771">
    <property type="entry name" value="ADAMTS_CR_2"/>
    <property type="match status" value="1"/>
</dbReference>
<dbReference type="InterPro" id="IPR041645">
    <property type="entry name" value="ADAMTS_CR_2"/>
</dbReference>
<feature type="region of interest" description="Disordered" evidence="9">
    <location>
        <begin position="1054"/>
        <end position="1101"/>
    </location>
</feature>
<keyword evidence="7" id="KW-0325">Glycoprotein</keyword>
<accession>A0A6G1SQ26</accession>
<feature type="compositionally biased region" description="Low complexity" evidence="9">
    <location>
        <begin position="1511"/>
        <end position="1524"/>
    </location>
</feature>
<evidence type="ECO:0000256" key="4">
    <source>
        <dbReference type="ARBA" id="ARBA00022833"/>
    </source>
</evidence>
<feature type="binding site" evidence="8">
    <location>
        <position position="1275"/>
    </location>
    <ligand>
        <name>Zn(2+)</name>
        <dbReference type="ChEBI" id="CHEBI:29105"/>
        <note>catalytic</note>
    </ligand>
</feature>
<feature type="binding site" evidence="8">
    <location>
        <position position="1281"/>
    </location>
    <ligand>
        <name>Zn(2+)</name>
        <dbReference type="ChEBI" id="CHEBI:29105"/>
        <note>catalytic</note>
    </ligand>
</feature>
<dbReference type="Pfam" id="PF13582">
    <property type="entry name" value="Reprolysin_3"/>
    <property type="match status" value="1"/>
</dbReference>
<dbReference type="GO" id="GO:0004222">
    <property type="term" value="F:metalloendopeptidase activity"/>
    <property type="evidence" value="ECO:0007669"/>
    <property type="project" value="InterPro"/>
</dbReference>
<feature type="compositionally biased region" description="Basic and acidic residues" evidence="9">
    <location>
        <begin position="1552"/>
        <end position="1563"/>
    </location>
</feature>
<feature type="compositionally biased region" description="Low complexity" evidence="9">
    <location>
        <begin position="1668"/>
        <end position="1691"/>
    </location>
</feature>
<feature type="chain" id="PRO_5026077807" evidence="10">
    <location>
        <begin position="27"/>
        <end position="1766"/>
    </location>
</feature>
<feature type="compositionally biased region" description="Low complexity" evidence="9">
    <location>
        <begin position="277"/>
        <end position="292"/>
    </location>
</feature>
<dbReference type="GO" id="GO:0007229">
    <property type="term" value="P:integrin-mediated signaling pathway"/>
    <property type="evidence" value="ECO:0007669"/>
    <property type="project" value="UniProtKB-KW"/>
</dbReference>
<feature type="compositionally biased region" description="Polar residues" evidence="9">
    <location>
        <begin position="1714"/>
        <end position="1724"/>
    </location>
</feature>
<evidence type="ECO:0000256" key="1">
    <source>
        <dbReference type="ARBA" id="ARBA00022670"/>
    </source>
</evidence>
<gene>
    <name evidence="12" type="primary">ADAMTS8</name>
    <name evidence="12" type="ORF">g.8570</name>
</gene>
<feature type="compositionally biased region" description="Basic and acidic residues" evidence="9">
    <location>
        <begin position="264"/>
        <end position="273"/>
    </location>
</feature>
<dbReference type="CDD" id="cd04272">
    <property type="entry name" value="ZnMc_salivary_gland_MPs"/>
    <property type="match status" value="1"/>
</dbReference>
<reference evidence="12" key="1">
    <citation type="submission" date="2018-10" db="EMBL/GenBank/DDBJ databases">
        <title>Transcriptome assembly of Aceria tosichella (Wheat curl mite) Type 2.</title>
        <authorList>
            <person name="Scully E.D."/>
            <person name="Geib S.M."/>
            <person name="Palmer N.A."/>
            <person name="Gupta A.K."/>
            <person name="Sarath G."/>
            <person name="Tatineni S."/>
        </authorList>
    </citation>
    <scope>NUCLEOTIDE SEQUENCE</scope>
    <source>
        <strain evidence="12">LincolnNE</strain>
    </source>
</reference>
<proteinExistence type="predicted"/>
<feature type="compositionally biased region" description="Low complexity" evidence="9">
    <location>
        <begin position="1646"/>
        <end position="1661"/>
    </location>
</feature>
<protein>
    <submittedName>
        <fullName evidence="12">A disintegrin and metalloproteinase with thrombospondin motifs 8</fullName>
    </submittedName>
</protein>
<feature type="compositionally biased region" description="Basic and acidic residues" evidence="9">
    <location>
        <begin position="440"/>
        <end position="451"/>
    </location>
</feature>
<feature type="compositionally biased region" description="Low complexity" evidence="9">
    <location>
        <begin position="1475"/>
        <end position="1488"/>
    </location>
</feature>
<keyword evidence="12" id="KW-0401">Integrin</keyword>
<feature type="region of interest" description="Disordered" evidence="9">
    <location>
        <begin position="1471"/>
        <end position="1766"/>
    </location>
</feature>
<feature type="compositionally biased region" description="Basic residues" evidence="9">
    <location>
        <begin position="1754"/>
        <end position="1766"/>
    </location>
</feature>
<dbReference type="SUPFAM" id="SSF55486">
    <property type="entry name" value="Metalloproteases ('zincins'), catalytic domain"/>
    <property type="match status" value="1"/>
</dbReference>
<dbReference type="GO" id="GO:0006509">
    <property type="term" value="P:membrane protein ectodomain proteolysis"/>
    <property type="evidence" value="ECO:0007669"/>
    <property type="project" value="TreeGrafter"/>
</dbReference>
<keyword evidence="10" id="KW-0732">Signal</keyword>
<feature type="compositionally biased region" description="Polar residues" evidence="9">
    <location>
        <begin position="787"/>
        <end position="796"/>
    </location>
</feature>
<feature type="compositionally biased region" description="Low complexity" evidence="9">
    <location>
        <begin position="589"/>
        <end position="617"/>
    </location>
</feature>
<organism evidence="12">
    <name type="scientific">Aceria tosichella</name>
    <name type="common">wheat curl mite</name>
    <dbReference type="NCBI Taxonomy" id="561515"/>
    <lineage>
        <taxon>Eukaryota</taxon>
        <taxon>Metazoa</taxon>
        <taxon>Ecdysozoa</taxon>
        <taxon>Arthropoda</taxon>
        <taxon>Chelicerata</taxon>
        <taxon>Arachnida</taxon>
        <taxon>Acari</taxon>
        <taxon>Acariformes</taxon>
        <taxon>Trombidiformes</taxon>
        <taxon>Prostigmata</taxon>
        <taxon>Eupodina</taxon>
        <taxon>Eriophyoidea</taxon>
        <taxon>Eriophyidae</taxon>
        <taxon>Eriophyinae</taxon>
        <taxon>Aceriini</taxon>
        <taxon>Aceria</taxon>
    </lineage>
</organism>
<evidence type="ECO:0000256" key="3">
    <source>
        <dbReference type="ARBA" id="ARBA00022801"/>
    </source>
</evidence>
<feature type="compositionally biased region" description="Basic and acidic residues" evidence="9">
    <location>
        <begin position="399"/>
        <end position="425"/>
    </location>
</feature>
<feature type="region of interest" description="Disordered" evidence="9">
    <location>
        <begin position="264"/>
        <end position="339"/>
    </location>
</feature>
<dbReference type="InterPro" id="IPR024079">
    <property type="entry name" value="MetalloPept_cat_dom_sf"/>
</dbReference>
<feature type="compositionally biased region" description="Polar residues" evidence="9">
    <location>
        <begin position="868"/>
        <end position="884"/>
    </location>
</feature>
<dbReference type="PANTHER" id="PTHR11905">
    <property type="entry name" value="ADAM A DISINTEGRIN AND METALLOPROTEASE DOMAIN"/>
    <property type="match status" value="1"/>
</dbReference>
<keyword evidence="1" id="KW-0645">Protease</keyword>
<evidence type="ECO:0000256" key="2">
    <source>
        <dbReference type="ARBA" id="ARBA00022723"/>
    </source>
</evidence>
<comment type="caution">
    <text evidence="8">Lacks conserved residue(s) required for the propagation of feature annotation.</text>
</comment>
<feature type="binding site" evidence="8">
    <location>
        <position position="1271"/>
    </location>
    <ligand>
        <name>Zn(2+)</name>
        <dbReference type="ChEBI" id="CHEBI:29105"/>
        <note>catalytic</note>
    </ligand>
</feature>
<feature type="compositionally biased region" description="Polar residues" evidence="9">
    <location>
        <begin position="1056"/>
        <end position="1065"/>
    </location>
</feature>
<dbReference type="Gene3D" id="3.40.1620.60">
    <property type="match status" value="1"/>
</dbReference>
<dbReference type="PANTHER" id="PTHR11905:SF249">
    <property type="entry name" value="SOL NARAE, ISOFORM C"/>
    <property type="match status" value="1"/>
</dbReference>
<keyword evidence="6" id="KW-1015">Disulfide bond</keyword>
<dbReference type="InterPro" id="IPR001590">
    <property type="entry name" value="Peptidase_M12B"/>
</dbReference>
<feature type="active site" evidence="8">
    <location>
        <position position="1272"/>
    </location>
</feature>
<name>A0A6G1SQ26_9ACAR</name>
<feature type="compositionally biased region" description="Low complexity" evidence="9">
    <location>
        <begin position="1612"/>
        <end position="1621"/>
    </location>
</feature>
<feature type="region of interest" description="Disordered" evidence="9">
    <location>
        <begin position="785"/>
        <end position="917"/>
    </location>
</feature>
<dbReference type="EMBL" id="GGYP01007311">
    <property type="protein sequence ID" value="MDE52082.1"/>
    <property type="molecule type" value="Transcribed_RNA"/>
</dbReference>
<keyword evidence="3" id="KW-0378">Hydrolase</keyword>
<feature type="compositionally biased region" description="Low complexity" evidence="9">
    <location>
        <begin position="481"/>
        <end position="490"/>
    </location>
</feature>
<feature type="compositionally biased region" description="Polar residues" evidence="9">
    <location>
        <begin position="1594"/>
        <end position="1611"/>
    </location>
</feature>
<feature type="region of interest" description="Disordered" evidence="9">
    <location>
        <begin position="392"/>
        <end position="496"/>
    </location>
</feature>
<feature type="compositionally biased region" description="Acidic residues" evidence="9">
    <location>
        <begin position="97"/>
        <end position="108"/>
    </location>
</feature>
<feature type="domain" description="Peptidase M12B" evidence="11">
    <location>
        <begin position="1107"/>
        <end position="1342"/>
    </location>
</feature>
<feature type="region of interest" description="Disordered" evidence="9">
    <location>
        <begin position="70"/>
        <end position="115"/>
    </location>
</feature>
<feature type="region of interest" description="Disordered" evidence="9">
    <location>
        <begin position="999"/>
        <end position="1026"/>
    </location>
</feature>
<evidence type="ECO:0000259" key="11">
    <source>
        <dbReference type="PROSITE" id="PS50215"/>
    </source>
</evidence>
<sequence>MDCNMVKFALFIIAILVGTQPHASLGHPAQKGEPSQHETQLDNEDNELLAGWGYGVPSGISDELASPADGSSYWGVDSSDNARTRTNKRMKRAALSEQEEENVEEEESSGQQTKDVVDDYEDKLKAIHYIFTEEVSRRALSNKMTPAEKVERLNILINLAAAIKAYFPMPDLASIQFIEAIHEYLTEQRKQLIAWMHDDNNQEQKTSPLSDFNLRSLEQVVKRLEAEGKRLPEIKSWKYCGSSGYPCALWRLFHTLTSFEYEKKKKEKKDEKNYTNSRISSSSSSSWPSSSSEHQQARPEQANTGTPTGSTAGSAGARPKQRVVDHQDGTTISKETLHKLMSEKDLRRTFQVETHDQVPEYQVLKLTVTQDGSHLISPISDLGELLITTTNQHHRHPKQHNEQHHQNNQDKQRSHDQESSLDAKPDASLSKQIDDDDLDDRNTRTSSEAHSRVKRSSTERTTGQPQATSRQEEQSRHRQQQQRQSPTSSSSDHHQDDRLIVMNLSTFGQDFSLRLKRNADFQQRIKDMKMFLAESSSDGSLRYTEIKNPTFHQHHHKQEPHKRAASNDAGELADLLEDSHSMHQQQMVTSSGGSAKTASAAANATSRPQESGGQQQQAGGGQTADKKQQQHDWNIGSTYHDEENLAALLIERDRITGQIKVDGTIGNDFVIKPMPKATIEALLAKQRLAEQQQAATAAKSAPGSGTASSEPNVANTVAGATAASAAPLISSSSSTSISSSSANELKLAAGHLHDDDPHDDDEMFLDEDEALELANLNETIASGARVATNSSSTQASAGPLPQRQQQQQQARTLSKAASERKWRKYRKLMAQTQVPKPGSSHNQQNQEQRVRRHTTSDRVMPDVHSNRAEQTTTAEHSSPQSQPQHFRMSHHIIYRQRPSSEASSSEHKHSFMMAPGQQSMEAMVRRFPASKQLNKRSTEDNMIDGGAGAAASRLSRDDLAGPEADYAHDPLGGQFYLEPGSVTGFERAGYADWSLVSSGSSNRRPALAAPPPYAFNSSNIDHDDDDADYAEEHHASYNQSTTMDLQRRRTLPTGAAATNSSQQQHARYKRHLAGGGPRLSAASPPHIRTARASASNRRQKRQAPDVVWPEVLLVVDYDSFLLHGGDSREVKRYFVSFWNGVDLRYKLLVNPHIRISLAGMIVAKDRDATPYLERNRLRAPNADAVDAAGALTDMGKYLYREDRLPTYDLAVVITKLDMCRRRYEGGRCNRGTAGFAYVGGACVVNKRLEKVNSVAIIEDSGGFSGIIVAAHEVGHLLGCVHDGSPPPSYLGGPGATHCPWEDGFIMSDLRHTERGFRWSQCSVEQFKHFLNGETATCLYNYPHESQMLHRLLPGSMLSLDDQCKRDRGTNACFKDARVCAQLFCFDSASGYCVSYRPAAEGSPCGDGHVCRNGKCVGEIENIIPDYTHQSQTVVAATGIGARQRSLATAGSSPGAATAAVGSAMVPVAPRLTDNGLSASSTSTATSSPDGGGGAGSTSAKLLAGNGAPSIAVGGQQSSAGQVSSRRMDTIQVDTPLDVSRTGHLYQPTTSQRSDEPNHYHHNTDIQQQQSLPINYHHQQQHHYHHQAPPPPAATQNSANNLSTRSQYQRQGTTTSSAAPAAVPYKGPGQLVSKATAAAMRGHQKLSAASHHYNSNNNNNYHQEMSPPTTTARQQLHHQQQQLSHQTATAAAPSTYADPYAYTPQRSKHDHHHQATSLRAQTGTNELYAAAASSSTSSVLPHSSSSSSGSINSYHQHHNHQSNKFTR</sequence>
<keyword evidence="2 8" id="KW-0479">Metal-binding</keyword>
<evidence type="ECO:0000256" key="6">
    <source>
        <dbReference type="ARBA" id="ARBA00023157"/>
    </source>
</evidence>